<evidence type="ECO:0000256" key="2">
    <source>
        <dbReference type="SAM" id="Phobius"/>
    </source>
</evidence>
<organism evidence="3 4">
    <name type="scientific">Zymoseptoria brevis</name>
    <dbReference type="NCBI Taxonomy" id="1047168"/>
    <lineage>
        <taxon>Eukaryota</taxon>
        <taxon>Fungi</taxon>
        <taxon>Dikarya</taxon>
        <taxon>Ascomycota</taxon>
        <taxon>Pezizomycotina</taxon>
        <taxon>Dothideomycetes</taxon>
        <taxon>Dothideomycetidae</taxon>
        <taxon>Mycosphaerellales</taxon>
        <taxon>Mycosphaerellaceae</taxon>
        <taxon>Zymoseptoria</taxon>
    </lineage>
</organism>
<feature type="transmembrane region" description="Helical" evidence="2">
    <location>
        <begin position="20"/>
        <end position="42"/>
    </location>
</feature>
<keyword evidence="2" id="KW-0812">Transmembrane</keyword>
<proteinExistence type="predicted"/>
<dbReference type="EMBL" id="LAFY01000271">
    <property type="protein sequence ID" value="KJY01728.1"/>
    <property type="molecule type" value="Genomic_DNA"/>
</dbReference>
<protein>
    <recommendedName>
        <fullName evidence="5">Transmembrane protein</fullName>
    </recommendedName>
</protein>
<evidence type="ECO:0008006" key="5">
    <source>
        <dbReference type="Google" id="ProtNLM"/>
    </source>
</evidence>
<keyword evidence="2" id="KW-1133">Transmembrane helix</keyword>
<gene>
    <name evidence="3" type="ORF">TI39_contig279g00061</name>
</gene>
<name>A0A0F4GXG5_9PEZI</name>
<accession>A0A0F4GXG5</accession>
<keyword evidence="4" id="KW-1185">Reference proteome</keyword>
<evidence type="ECO:0000256" key="1">
    <source>
        <dbReference type="SAM" id="MobiDB-lite"/>
    </source>
</evidence>
<feature type="region of interest" description="Disordered" evidence="1">
    <location>
        <begin position="157"/>
        <end position="208"/>
    </location>
</feature>
<dbReference type="OrthoDB" id="10472846at2759"/>
<comment type="caution">
    <text evidence="3">The sequence shown here is derived from an EMBL/GenBank/DDBJ whole genome shotgun (WGS) entry which is preliminary data.</text>
</comment>
<feature type="compositionally biased region" description="Basic and acidic residues" evidence="1">
    <location>
        <begin position="170"/>
        <end position="182"/>
    </location>
</feature>
<sequence length="208" mass="23009">MPVKHDAPTMRFRAVTSSRTIIMLLILPVLLALFGLGVTVFCHRRSRRAPAINDLSESPSDSLQAYQDDPAPFFPDSNEQTTGAIRSEELPELSESESSLPRSKMHSQQFDLGSSVSTSDEEESVMRITGLDDPFSDTAFIFSLARPATPMRALTTAQPEHGIERASSLRRQDLGKPEDFRAQSKTSSLIMTELRAARSTGDRYTTES</sequence>
<dbReference type="AlphaFoldDB" id="A0A0F4GXG5"/>
<feature type="compositionally biased region" description="Polar residues" evidence="1">
    <location>
        <begin position="55"/>
        <end position="65"/>
    </location>
</feature>
<feature type="region of interest" description="Disordered" evidence="1">
    <location>
        <begin position="52"/>
        <end position="121"/>
    </location>
</feature>
<evidence type="ECO:0000313" key="3">
    <source>
        <dbReference type="EMBL" id="KJY01728.1"/>
    </source>
</evidence>
<keyword evidence="2" id="KW-0472">Membrane</keyword>
<evidence type="ECO:0000313" key="4">
    <source>
        <dbReference type="Proteomes" id="UP000033647"/>
    </source>
</evidence>
<dbReference type="Proteomes" id="UP000033647">
    <property type="component" value="Unassembled WGS sequence"/>
</dbReference>
<reference evidence="3 4" key="1">
    <citation type="submission" date="2015-03" db="EMBL/GenBank/DDBJ databases">
        <title>RNA-seq based gene annotation and comparative genomics of four Zymoseptoria species reveal species-specific pathogenicity related genes and transposable element activity.</title>
        <authorList>
            <person name="Grandaubert J."/>
            <person name="Bhattacharyya A."/>
            <person name="Stukenbrock E.H."/>
        </authorList>
    </citation>
    <scope>NUCLEOTIDE SEQUENCE [LARGE SCALE GENOMIC DNA]</scope>
    <source>
        <strain evidence="3 4">Zb18110</strain>
    </source>
</reference>